<dbReference type="Proteomes" id="UP001159428">
    <property type="component" value="Unassembled WGS sequence"/>
</dbReference>
<evidence type="ECO:0000259" key="1">
    <source>
        <dbReference type="Pfam" id="PF24764"/>
    </source>
</evidence>
<evidence type="ECO:0000313" key="3">
    <source>
        <dbReference type="Proteomes" id="UP001159428"/>
    </source>
</evidence>
<dbReference type="AlphaFoldDB" id="A0AAU9VW11"/>
<evidence type="ECO:0000313" key="2">
    <source>
        <dbReference type="EMBL" id="CAH3037631.1"/>
    </source>
</evidence>
<sequence>MSGYFQSLVLHVKRNQIRVAINRFANMFNNHRLSTEHGWTPNQIWLNGILNESNPLSSSGGVDES</sequence>
<accession>A0AAU9VW11</accession>
<proteinExistence type="predicted"/>
<protein>
    <recommendedName>
        <fullName evidence="1">Integrase core domain-containing protein</fullName>
    </recommendedName>
</protein>
<dbReference type="EMBL" id="CALNXJ010000004">
    <property type="protein sequence ID" value="CAH3037631.1"/>
    <property type="molecule type" value="Genomic_DNA"/>
</dbReference>
<feature type="domain" description="Integrase core" evidence="1">
    <location>
        <begin position="10"/>
        <end position="54"/>
    </location>
</feature>
<name>A0AAU9VW11_9CNID</name>
<dbReference type="Pfam" id="PF24764">
    <property type="entry name" value="rva_4"/>
    <property type="match status" value="1"/>
</dbReference>
<organism evidence="2 3">
    <name type="scientific">Pocillopora meandrina</name>
    <dbReference type="NCBI Taxonomy" id="46732"/>
    <lineage>
        <taxon>Eukaryota</taxon>
        <taxon>Metazoa</taxon>
        <taxon>Cnidaria</taxon>
        <taxon>Anthozoa</taxon>
        <taxon>Hexacorallia</taxon>
        <taxon>Scleractinia</taxon>
        <taxon>Astrocoeniina</taxon>
        <taxon>Pocilloporidae</taxon>
        <taxon>Pocillopora</taxon>
    </lineage>
</organism>
<comment type="caution">
    <text evidence="2">The sequence shown here is derived from an EMBL/GenBank/DDBJ whole genome shotgun (WGS) entry which is preliminary data.</text>
</comment>
<keyword evidence="3" id="KW-1185">Reference proteome</keyword>
<dbReference type="InterPro" id="IPR058913">
    <property type="entry name" value="Integrase_dom_put"/>
</dbReference>
<gene>
    <name evidence="2" type="ORF">PMEA_00022255</name>
</gene>
<reference evidence="2 3" key="1">
    <citation type="submission" date="2022-05" db="EMBL/GenBank/DDBJ databases">
        <authorList>
            <consortium name="Genoscope - CEA"/>
            <person name="William W."/>
        </authorList>
    </citation>
    <scope>NUCLEOTIDE SEQUENCE [LARGE SCALE GENOMIC DNA]</scope>
</reference>